<protein>
    <recommendedName>
        <fullName evidence="5">Protein-methionine-sulfoxide reductase catalytic subunit MsrP</fullName>
        <ecNumber evidence="5">1.8.5.-</ecNumber>
    </recommendedName>
</protein>
<accession>A0A1Y6K0W9</accession>
<dbReference type="GO" id="GO:0030091">
    <property type="term" value="P:protein repair"/>
    <property type="evidence" value="ECO:0007669"/>
    <property type="project" value="UniProtKB-UniRule"/>
</dbReference>
<dbReference type="InterPro" id="IPR006311">
    <property type="entry name" value="TAT_signal"/>
</dbReference>
<dbReference type="GO" id="GO:0016672">
    <property type="term" value="F:oxidoreductase activity, acting on a sulfur group of donors, quinone or similar compound as acceptor"/>
    <property type="evidence" value="ECO:0007669"/>
    <property type="project" value="UniProtKB-UniRule"/>
</dbReference>
<dbReference type="HAMAP" id="MF_01206">
    <property type="entry name" value="MsrP"/>
    <property type="match status" value="1"/>
</dbReference>
<dbReference type="OrthoDB" id="9778777at2"/>
<dbReference type="GO" id="GO:0043546">
    <property type="term" value="F:molybdopterin cofactor binding"/>
    <property type="evidence" value="ECO:0007669"/>
    <property type="project" value="UniProtKB-UniRule"/>
</dbReference>
<dbReference type="InterPro" id="IPR036374">
    <property type="entry name" value="OxRdtase_Mopterin-bd_sf"/>
</dbReference>
<dbReference type="SUPFAM" id="SSF56524">
    <property type="entry name" value="Oxidoreductase molybdopterin-binding domain"/>
    <property type="match status" value="1"/>
</dbReference>
<keyword evidence="1 5" id="KW-0500">Molybdenum</keyword>
<evidence type="ECO:0000256" key="3">
    <source>
        <dbReference type="ARBA" id="ARBA00022729"/>
    </source>
</evidence>
<keyword evidence="3 5" id="KW-0732">Signal</keyword>
<comment type="caution">
    <text evidence="5">Lacks conserved residue(s) required for the propagation of feature annotation.</text>
</comment>
<dbReference type="Pfam" id="PF00174">
    <property type="entry name" value="Oxidored_molyb"/>
    <property type="match status" value="1"/>
</dbReference>
<proteinExistence type="inferred from homology"/>
<dbReference type="InterPro" id="IPR022867">
    <property type="entry name" value="MsrP"/>
</dbReference>
<feature type="binding site" evidence="5">
    <location>
        <begin position="78"/>
        <end position="79"/>
    </location>
    <ligand>
        <name>Mo-molybdopterin</name>
        <dbReference type="ChEBI" id="CHEBI:71302"/>
    </ligand>
</feature>
<comment type="cofactor">
    <cofactor evidence="5">
        <name>Mo-molybdopterin</name>
        <dbReference type="ChEBI" id="CHEBI:71302"/>
    </cofactor>
    <text evidence="5">Binds 1 Mo-molybdopterin (Mo-MPT) cofactor per subunit.</text>
</comment>
<dbReference type="KEGG" id="abat:CFX1CAM_0269"/>
<evidence type="ECO:0000259" key="6">
    <source>
        <dbReference type="Pfam" id="PF00174"/>
    </source>
</evidence>
<feature type="binding site" evidence="5">
    <location>
        <begin position="232"/>
        <end position="234"/>
    </location>
    <ligand>
        <name>Mo-molybdopterin</name>
        <dbReference type="ChEBI" id="CHEBI:71302"/>
    </ligand>
</feature>
<comment type="catalytic activity">
    <reaction evidence="5">
        <text>L-methionyl-[protein] + a quinone + H2O = L-methionyl-(R)-S-oxide-[protein] + a quinol</text>
        <dbReference type="Rhea" id="RHEA:51296"/>
        <dbReference type="Rhea" id="RHEA-COMP:12313"/>
        <dbReference type="Rhea" id="RHEA-COMP:12314"/>
        <dbReference type="ChEBI" id="CHEBI:15377"/>
        <dbReference type="ChEBI" id="CHEBI:16044"/>
        <dbReference type="ChEBI" id="CHEBI:24646"/>
        <dbReference type="ChEBI" id="CHEBI:45764"/>
        <dbReference type="ChEBI" id="CHEBI:132124"/>
    </reaction>
</comment>
<evidence type="ECO:0000256" key="2">
    <source>
        <dbReference type="ARBA" id="ARBA00022723"/>
    </source>
</evidence>
<organism evidence="7 8">
    <name type="scientific">Candidatus Brevifilum fermentans</name>
    <dbReference type="NCBI Taxonomy" id="1986204"/>
    <lineage>
        <taxon>Bacteria</taxon>
        <taxon>Bacillati</taxon>
        <taxon>Chloroflexota</taxon>
        <taxon>Anaerolineae</taxon>
        <taxon>Anaerolineales</taxon>
        <taxon>Anaerolineaceae</taxon>
        <taxon>Candidatus Brevifilum</taxon>
    </lineage>
</organism>
<comment type="similarity">
    <text evidence="5">Belongs to the MsrP family.</text>
</comment>
<evidence type="ECO:0000313" key="8">
    <source>
        <dbReference type="Proteomes" id="UP000195514"/>
    </source>
</evidence>
<comment type="PTM">
    <text evidence="5">Predicted to be exported by the Tat system. The position of the signal peptide cleavage has not been experimentally proven.</text>
</comment>
<keyword evidence="2 5" id="KW-0479">Metal-binding</keyword>
<dbReference type="EC" id="1.8.5.-" evidence="5"/>
<dbReference type="Proteomes" id="UP000195514">
    <property type="component" value="Chromosome I"/>
</dbReference>
<feature type="domain" description="Oxidoreductase molybdopterin-binding" evidence="6">
    <location>
        <begin position="96"/>
        <end position="250"/>
    </location>
</feature>
<gene>
    <name evidence="7" type="primary">yedY</name>
    <name evidence="5" type="synonym">msrP</name>
    <name evidence="7" type="ORF">CFX1CAM_0269</name>
</gene>
<dbReference type="EMBL" id="LT859958">
    <property type="protein sequence ID" value="SMX53335.1"/>
    <property type="molecule type" value="Genomic_DNA"/>
</dbReference>
<keyword evidence="4 5" id="KW-0560">Oxidoreductase</keyword>
<dbReference type="GO" id="GO:0046872">
    <property type="term" value="F:metal ion binding"/>
    <property type="evidence" value="ECO:0007669"/>
    <property type="project" value="UniProtKB-KW"/>
</dbReference>
<evidence type="ECO:0000256" key="4">
    <source>
        <dbReference type="ARBA" id="ARBA00023002"/>
    </source>
</evidence>
<comment type="catalytic activity">
    <reaction evidence="5">
        <text>L-methionyl-[protein] + a quinone + H2O = L-methionyl-(S)-S-oxide-[protein] + a quinol</text>
        <dbReference type="Rhea" id="RHEA:51292"/>
        <dbReference type="Rhea" id="RHEA-COMP:12313"/>
        <dbReference type="Rhea" id="RHEA-COMP:12315"/>
        <dbReference type="ChEBI" id="CHEBI:15377"/>
        <dbReference type="ChEBI" id="CHEBI:16044"/>
        <dbReference type="ChEBI" id="CHEBI:24646"/>
        <dbReference type="ChEBI" id="CHEBI:44120"/>
        <dbReference type="ChEBI" id="CHEBI:132124"/>
    </reaction>
</comment>
<feature type="binding site" evidence="5">
    <location>
        <position position="168"/>
    </location>
    <ligand>
        <name>Mo-molybdopterin</name>
        <dbReference type="ChEBI" id="CHEBI:71302"/>
    </ligand>
</feature>
<evidence type="ECO:0000256" key="1">
    <source>
        <dbReference type="ARBA" id="ARBA00022505"/>
    </source>
</evidence>
<reference evidence="8" key="1">
    <citation type="submission" date="2017-05" db="EMBL/GenBank/DDBJ databases">
        <authorList>
            <person name="Kirkegaard R."/>
            <person name="Mcilroy J S."/>
        </authorList>
    </citation>
    <scope>NUCLEOTIDE SEQUENCE [LARGE SCALE GENOMIC DNA]</scope>
</reference>
<dbReference type="PANTHER" id="PTHR43032:SF3">
    <property type="entry name" value="PROTEIN-METHIONINE-SULFOXIDE REDUCTASE CATALYTIC SUBUNIT MSRP"/>
    <property type="match status" value="1"/>
</dbReference>
<dbReference type="InterPro" id="IPR000572">
    <property type="entry name" value="OxRdtase_Mopterin-bd_dom"/>
</dbReference>
<feature type="binding site" evidence="5">
    <location>
        <position position="216"/>
    </location>
    <ligand>
        <name>Mo-molybdopterin</name>
        <dbReference type="ChEBI" id="CHEBI:71302"/>
    </ligand>
</feature>
<evidence type="ECO:0000313" key="7">
    <source>
        <dbReference type="EMBL" id="SMX53335.1"/>
    </source>
</evidence>
<dbReference type="PROSITE" id="PS51318">
    <property type="entry name" value="TAT"/>
    <property type="match status" value="1"/>
</dbReference>
<dbReference type="AlphaFoldDB" id="A0A1Y6K0W9"/>
<dbReference type="RefSeq" id="WP_087861279.1">
    <property type="nucleotide sequence ID" value="NZ_LT859958.1"/>
</dbReference>
<dbReference type="Gene3D" id="3.90.420.10">
    <property type="entry name" value="Oxidoreductase, molybdopterin-binding domain"/>
    <property type="match status" value="1"/>
</dbReference>
<dbReference type="PANTHER" id="PTHR43032">
    <property type="entry name" value="PROTEIN-METHIONINE-SULFOXIDE REDUCTASE"/>
    <property type="match status" value="1"/>
</dbReference>
<dbReference type="NCBIfam" id="NF003767">
    <property type="entry name" value="PRK05363.1"/>
    <property type="match status" value="1"/>
</dbReference>
<name>A0A1Y6K0W9_9CHLR</name>
<feature type="binding site" evidence="5">
    <location>
        <position position="133"/>
    </location>
    <ligand>
        <name>Mo-molybdopterin</name>
        <dbReference type="ChEBI" id="CHEBI:71302"/>
    </ligand>
    <ligandPart>
        <name>Mo</name>
        <dbReference type="ChEBI" id="CHEBI:28685"/>
    </ligandPart>
</feature>
<evidence type="ECO:0000256" key="5">
    <source>
        <dbReference type="HAMAP-Rule" id="MF_01206"/>
    </source>
</evidence>
<comment type="subunit">
    <text evidence="5">Heterodimer of a catalytic subunit (MsrP) and a heme-binding subunit (MsrQ).</text>
</comment>
<feature type="binding site" evidence="5">
    <location>
        <position position="221"/>
    </location>
    <ligand>
        <name>Mo-molybdopterin</name>
        <dbReference type="ChEBI" id="CHEBI:71302"/>
    </ligand>
</feature>
<keyword evidence="8" id="KW-1185">Reference proteome</keyword>
<sequence length="312" mass="35329">MKNKNIRSVPVDPDEVTPQALYLSRRKFIKGMGLAALGALLASCEPRIRSLIDSPGSPTNPPDTLTSYDDITNYVNFYEYTVNKNRVAELAQGFVTDPWSLEVGGMVENPHSFSMEEMRANFIQEERIYRMRCVEGWSMVIPWLGFPLHKLLAEVKPLPGARYVSFTTVMDPEHMPGLNSEFFFFPYLEGLRLDEAQHDLTLLATGLYGEPLPPQNGAPIRLVVPWKYGFKSIKSLVSITLVADQPPTFWNTFAPHEYGFYANVNPAVDHPRWSQATEVRIGENSRRDTLLMNGYAGEVMPLYKGMDLKVNF</sequence>
<comment type="function">
    <text evidence="5">Part of the MsrPQ system that repairs oxidized cell envelope proteins containing methionine sulfoxide residues (Met-O), using respiratory chain electrons. Thus protects these proteins from oxidative-stress damage caused by reactive species of oxygen and chlorine. MsrPQ is essential for the maintenance of envelope integrity under bleach stress, rescuing a wide series of structurally unrelated cell envelope proteins from methionine oxidation. The catalytic subunit MsrP is non-stereospecific, being able to reduce both (R-) and (S-) diastereoisomers of methionine sulfoxide.</text>
</comment>